<keyword evidence="1" id="KW-0472">Membrane</keyword>
<protein>
    <submittedName>
        <fullName evidence="2">Uncharacterized protein</fullName>
    </submittedName>
</protein>
<keyword evidence="1" id="KW-0812">Transmembrane</keyword>
<gene>
    <name evidence="2" type="ORF">C834K_0559</name>
</gene>
<keyword evidence="1" id="KW-1133">Transmembrane helix</keyword>
<proteinExistence type="predicted"/>
<evidence type="ECO:0000256" key="1">
    <source>
        <dbReference type="SAM" id="Phobius"/>
    </source>
</evidence>
<dbReference type="AlphaFoldDB" id="A0A3B0PPA5"/>
<sequence length="424" mass="48642">MSGIILHSLFKNDCRCHASYSFDKRIQDRLTVAIIMAVISSISLILAIIPAIIMATPIGFIWAGIFGGLALALFIFTILTNYLRKNMPEGFKAVFKENYPEAFCDFIQKKQLTIQETRLLLHGLEEAVKDQDISFDKYLVAFPKKLRTDLNKYGISKFTDGLEQRELVPLDTVLTKNCPIYWLKKFIEIAPNVPAGGLANLSREEIASYWLGRAGGCKNAETIFLKNTHFIAQKITREDFNTCCLYVRNEDWENEELEAIKHRISDACLEVVRQGDENLGIDITRFFKGIQNSLLELCIHGVSWEQLCLIKSLDFENWDFLCALDGNKQGVRKFAVPCLGEVSDERHHLYEPLISLLTWKDFDNLGLKKESIFMGEIRNPENRLLKYFNRQSRYHTSIDLLSEEILLKHPPRYTLDVSTGAKKE</sequence>
<evidence type="ECO:0000313" key="2">
    <source>
        <dbReference type="EMBL" id="SYX09013.1"/>
    </source>
</evidence>
<reference evidence="3" key="1">
    <citation type="submission" date="2017-11" db="EMBL/GenBank/DDBJ databases">
        <authorList>
            <person name="Seth-Smith MB H."/>
        </authorList>
    </citation>
    <scope>NUCLEOTIDE SEQUENCE [LARGE SCALE GENOMIC DNA]</scope>
</reference>
<accession>A0A3B0PPA5</accession>
<dbReference type="RefSeq" id="WP_117274319.1">
    <property type="nucleotide sequence ID" value="NZ_LS992154.1"/>
</dbReference>
<dbReference type="InterPro" id="IPR010792">
    <property type="entry name" value="DUF1389"/>
</dbReference>
<dbReference type="EMBL" id="LS992154">
    <property type="protein sequence ID" value="SYX09013.1"/>
    <property type="molecule type" value="Genomic_DNA"/>
</dbReference>
<dbReference type="KEGG" id="chla:C834K_0559"/>
<feature type="transmembrane region" description="Helical" evidence="1">
    <location>
        <begin position="30"/>
        <end position="53"/>
    </location>
</feature>
<evidence type="ECO:0000313" key="3">
    <source>
        <dbReference type="Proteomes" id="UP000258476"/>
    </source>
</evidence>
<organism evidence="2 3">
    <name type="scientific">Chlamydia poikilotherma</name>
    <dbReference type="NCBI Taxonomy" id="1967783"/>
    <lineage>
        <taxon>Bacteria</taxon>
        <taxon>Pseudomonadati</taxon>
        <taxon>Chlamydiota</taxon>
        <taxon>Chlamydiia</taxon>
        <taxon>Chlamydiales</taxon>
        <taxon>Chlamydiaceae</taxon>
        <taxon>Chlamydia/Chlamydophila group</taxon>
        <taxon>Chlamydia</taxon>
    </lineage>
</organism>
<keyword evidence="3" id="KW-1185">Reference proteome</keyword>
<name>A0A3B0PPA5_9CHLA</name>
<feature type="transmembrane region" description="Helical" evidence="1">
    <location>
        <begin position="59"/>
        <end position="83"/>
    </location>
</feature>
<dbReference type="Proteomes" id="UP000258476">
    <property type="component" value="Chromosome"/>
</dbReference>
<dbReference type="OrthoDB" id="17520at2"/>
<dbReference type="Pfam" id="PF07146">
    <property type="entry name" value="DUF1389"/>
    <property type="match status" value="1"/>
</dbReference>